<gene>
    <name evidence="1" type="ORF">JCGZ_03152</name>
</gene>
<evidence type="ECO:0000313" key="2">
    <source>
        <dbReference type="Proteomes" id="UP000027138"/>
    </source>
</evidence>
<dbReference type="EMBL" id="KK915505">
    <property type="protein sequence ID" value="KDP21987.1"/>
    <property type="molecule type" value="Genomic_DNA"/>
</dbReference>
<dbReference type="Proteomes" id="UP000027138">
    <property type="component" value="Unassembled WGS sequence"/>
</dbReference>
<reference evidence="1 2" key="1">
    <citation type="journal article" date="2014" name="PLoS ONE">
        <title>Global Analysis of Gene Expression Profiles in Physic Nut (Jatropha curcas L.) Seedlings Exposed to Salt Stress.</title>
        <authorList>
            <person name="Zhang L."/>
            <person name="Zhang C."/>
            <person name="Wu P."/>
            <person name="Chen Y."/>
            <person name="Li M."/>
            <person name="Jiang H."/>
            <person name="Wu G."/>
        </authorList>
    </citation>
    <scope>NUCLEOTIDE SEQUENCE [LARGE SCALE GENOMIC DNA]</scope>
    <source>
        <strain evidence="2">cv. GZQX0401</strain>
        <tissue evidence="1">Young leaves</tissue>
    </source>
</reference>
<evidence type="ECO:0000313" key="1">
    <source>
        <dbReference type="EMBL" id="KDP21987.1"/>
    </source>
</evidence>
<sequence>MAHPLTCAPGANPSFWPIGGNPVVSIKSRSSGAHNRRPPCGLRSNLDYQVRQIKRPTCGFPYHTDHNGRCTRGRRSPIYPANGNHNWDPYNVVENEALALILPKRNTRTVRAIQYIAAEICLTKNGGYACRNKEQVEAGGRGCAEAARPPATVVTREENSCG</sequence>
<dbReference type="AlphaFoldDB" id="A0A067JDR8"/>
<organism evidence="1 2">
    <name type="scientific">Jatropha curcas</name>
    <name type="common">Barbados nut</name>
    <dbReference type="NCBI Taxonomy" id="180498"/>
    <lineage>
        <taxon>Eukaryota</taxon>
        <taxon>Viridiplantae</taxon>
        <taxon>Streptophyta</taxon>
        <taxon>Embryophyta</taxon>
        <taxon>Tracheophyta</taxon>
        <taxon>Spermatophyta</taxon>
        <taxon>Magnoliopsida</taxon>
        <taxon>eudicotyledons</taxon>
        <taxon>Gunneridae</taxon>
        <taxon>Pentapetalae</taxon>
        <taxon>rosids</taxon>
        <taxon>fabids</taxon>
        <taxon>Malpighiales</taxon>
        <taxon>Euphorbiaceae</taxon>
        <taxon>Crotonoideae</taxon>
        <taxon>Jatropheae</taxon>
        <taxon>Jatropha</taxon>
    </lineage>
</organism>
<accession>A0A067JDR8</accession>
<protein>
    <submittedName>
        <fullName evidence="1">Uncharacterized protein</fullName>
    </submittedName>
</protein>
<keyword evidence="2" id="KW-1185">Reference proteome</keyword>
<name>A0A067JDR8_JATCU</name>
<proteinExistence type="predicted"/>